<dbReference type="RefSeq" id="WP_151705808.1">
    <property type="nucleotide sequence ID" value="NZ_BKZQ01000003.1"/>
</dbReference>
<evidence type="ECO:0000313" key="2">
    <source>
        <dbReference type="Proteomes" id="UP000391919"/>
    </source>
</evidence>
<dbReference type="Proteomes" id="UP000391919">
    <property type="component" value="Unassembled WGS sequence"/>
</dbReference>
<evidence type="ECO:0000313" key="1">
    <source>
        <dbReference type="EMBL" id="GER69063.1"/>
    </source>
</evidence>
<accession>A0A5J4JAV3</accession>
<proteinExistence type="predicted"/>
<gene>
    <name evidence="1" type="ORF">BpJC7_03660</name>
</gene>
<name>A0A5J4JAV3_9BACI</name>
<keyword evidence="2" id="KW-1185">Reference proteome</keyword>
<dbReference type="AlphaFoldDB" id="A0A5J4JAV3"/>
<organism evidence="1 2">
    <name type="scientific">Weizmannia acidilactici</name>
    <dbReference type="NCBI Taxonomy" id="2607726"/>
    <lineage>
        <taxon>Bacteria</taxon>
        <taxon>Bacillati</taxon>
        <taxon>Bacillota</taxon>
        <taxon>Bacilli</taxon>
        <taxon>Bacillales</taxon>
        <taxon>Bacillaceae</taxon>
        <taxon>Heyndrickxia</taxon>
    </lineage>
</organism>
<protein>
    <submittedName>
        <fullName evidence="1">Uncharacterized protein</fullName>
    </submittedName>
</protein>
<comment type="caution">
    <text evidence="1">The sequence shown here is derived from an EMBL/GenBank/DDBJ whole genome shotgun (WGS) entry which is preliminary data.</text>
</comment>
<dbReference type="EMBL" id="BKZQ01000003">
    <property type="protein sequence ID" value="GER69063.1"/>
    <property type="molecule type" value="Genomic_DNA"/>
</dbReference>
<sequence>MQFSSITEQALSALSGSKIRAFEFKTGQIFFGTIQKLFPNDTALVQAGGRTFAAKLQIPLETGKGYWFQTVSTEGGIQLKMLAAEDAAAGSHEKALLTQMQLPSEKTYQSLVSYLAERGIPFTKNMAVKIGGWLKQVPDLEKGLEAAGFMLSKDLPVTKRILTALLSAGQGEPATNLLNCLQAALGAEHPTPLVQQLLSSLQDLQMTGGDHVTGDMLRAQIQETVQKLGIFYEGRILQNDGLTKQSELPLKALLVEFLQKEGGSPEAKEIADQIIQKMNGQQLLSVPDAAVQHIWMEIPLSFPHFQTNAVMQWSGRQKKNGKIDSDYCKIIFYLNLQFLKETLVEMNVQNRVVTVQVASAKEDLQAVCAPFVPALKEGLDELNYKLSGVHFRTVKGKSVRNAAYQADSSYKGVDIRI</sequence>
<reference evidence="1 2" key="1">
    <citation type="submission" date="2019-09" db="EMBL/GenBank/DDBJ databases">
        <title>Draft genome sequence of Bacillus sp. JC-7.</title>
        <authorList>
            <person name="Tanaka N."/>
            <person name="Shiwa Y."/>
            <person name="Fujita N."/>
            <person name="Tanasupawat S."/>
        </authorList>
    </citation>
    <scope>NUCLEOTIDE SEQUENCE [LARGE SCALE GENOMIC DNA]</scope>
    <source>
        <strain evidence="1 2">JC-7</strain>
    </source>
</reference>